<gene>
    <name evidence="1" type="ORF">L6452_21213</name>
</gene>
<dbReference type="EMBL" id="CM042052">
    <property type="protein sequence ID" value="KAI3720298.1"/>
    <property type="molecule type" value="Genomic_DNA"/>
</dbReference>
<reference evidence="1 2" key="2">
    <citation type="journal article" date="2022" name="Mol. Ecol. Resour.">
        <title>The genomes of chicory, endive, great burdock and yacon provide insights into Asteraceae paleo-polyploidization history and plant inulin production.</title>
        <authorList>
            <person name="Fan W."/>
            <person name="Wang S."/>
            <person name="Wang H."/>
            <person name="Wang A."/>
            <person name="Jiang F."/>
            <person name="Liu H."/>
            <person name="Zhao H."/>
            <person name="Xu D."/>
            <person name="Zhang Y."/>
        </authorList>
    </citation>
    <scope>NUCLEOTIDE SEQUENCE [LARGE SCALE GENOMIC DNA]</scope>
    <source>
        <strain evidence="2">cv. Niubang</strain>
    </source>
</reference>
<dbReference type="Proteomes" id="UP001055879">
    <property type="component" value="Linkage Group LG06"/>
</dbReference>
<comment type="caution">
    <text evidence="1">The sequence shown here is derived from an EMBL/GenBank/DDBJ whole genome shotgun (WGS) entry which is preliminary data.</text>
</comment>
<proteinExistence type="predicted"/>
<sequence length="74" mass="8843">MILYAIVRIKFCHHRQPNGFAHVIIYLLGSQSFIYPWRLLPYFSRSLIMKSYEIRLIYTIPTLNMKNPTLAKKI</sequence>
<organism evidence="1 2">
    <name type="scientific">Arctium lappa</name>
    <name type="common">Greater burdock</name>
    <name type="synonym">Lappa major</name>
    <dbReference type="NCBI Taxonomy" id="4217"/>
    <lineage>
        <taxon>Eukaryota</taxon>
        <taxon>Viridiplantae</taxon>
        <taxon>Streptophyta</taxon>
        <taxon>Embryophyta</taxon>
        <taxon>Tracheophyta</taxon>
        <taxon>Spermatophyta</taxon>
        <taxon>Magnoliopsida</taxon>
        <taxon>eudicotyledons</taxon>
        <taxon>Gunneridae</taxon>
        <taxon>Pentapetalae</taxon>
        <taxon>asterids</taxon>
        <taxon>campanulids</taxon>
        <taxon>Asterales</taxon>
        <taxon>Asteraceae</taxon>
        <taxon>Carduoideae</taxon>
        <taxon>Cardueae</taxon>
        <taxon>Arctiinae</taxon>
        <taxon>Arctium</taxon>
    </lineage>
</organism>
<protein>
    <submittedName>
        <fullName evidence="1">Uncharacterized protein</fullName>
    </submittedName>
</protein>
<evidence type="ECO:0000313" key="1">
    <source>
        <dbReference type="EMBL" id="KAI3720298.1"/>
    </source>
</evidence>
<name>A0ACB9BE00_ARCLA</name>
<keyword evidence="2" id="KW-1185">Reference proteome</keyword>
<evidence type="ECO:0000313" key="2">
    <source>
        <dbReference type="Proteomes" id="UP001055879"/>
    </source>
</evidence>
<reference evidence="2" key="1">
    <citation type="journal article" date="2022" name="Mol. Ecol. Resour.">
        <title>The genomes of chicory, endive, great burdock and yacon provide insights into Asteraceae palaeo-polyploidization history and plant inulin production.</title>
        <authorList>
            <person name="Fan W."/>
            <person name="Wang S."/>
            <person name="Wang H."/>
            <person name="Wang A."/>
            <person name="Jiang F."/>
            <person name="Liu H."/>
            <person name="Zhao H."/>
            <person name="Xu D."/>
            <person name="Zhang Y."/>
        </authorList>
    </citation>
    <scope>NUCLEOTIDE SEQUENCE [LARGE SCALE GENOMIC DNA]</scope>
    <source>
        <strain evidence="2">cv. Niubang</strain>
    </source>
</reference>
<accession>A0ACB9BE00</accession>